<keyword evidence="2" id="KW-0472">Membrane</keyword>
<evidence type="ECO:0000256" key="1">
    <source>
        <dbReference type="SAM" id="MobiDB-lite"/>
    </source>
</evidence>
<sequence>MCTGPSGVWWGGEGEERERERRDKLLTRGAFLTMQVTTPPMESPLTRMVSMAAIIFSAYSGSGHLTILLSI</sequence>
<accession>A0A2P2JEV8</accession>
<proteinExistence type="predicted"/>
<protein>
    <submittedName>
        <fullName evidence="3">Chorismate synthase</fullName>
    </submittedName>
</protein>
<keyword evidence="2" id="KW-1133">Transmembrane helix</keyword>
<evidence type="ECO:0000313" key="3">
    <source>
        <dbReference type="EMBL" id="MBW92003.1"/>
    </source>
</evidence>
<keyword evidence="2" id="KW-0812">Transmembrane</keyword>
<dbReference type="EMBL" id="GGEC01011520">
    <property type="protein sequence ID" value="MBW92003.1"/>
    <property type="molecule type" value="Transcribed_RNA"/>
</dbReference>
<reference evidence="3" key="1">
    <citation type="submission" date="2018-02" db="EMBL/GenBank/DDBJ databases">
        <title>Rhizophora mucronata_Transcriptome.</title>
        <authorList>
            <person name="Meera S.P."/>
            <person name="Sreeshan A."/>
            <person name="Augustine A."/>
        </authorList>
    </citation>
    <scope>NUCLEOTIDE SEQUENCE</scope>
    <source>
        <tissue evidence="3">Leaf</tissue>
    </source>
</reference>
<feature type="region of interest" description="Disordered" evidence="1">
    <location>
        <begin position="1"/>
        <end position="21"/>
    </location>
</feature>
<evidence type="ECO:0000256" key="2">
    <source>
        <dbReference type="SAM" id="Phobius"/>
    </source>
</evidence>
<feature type="transmembrane region" description="Helical" evidence="2">
    <location>
        <begin position="48"/>
        <end position="69"/>
    </location>
</feature>
<name>A0A2P2JEV8_RHIMU</name>
<dbReference type="AlphaFoldDB" id="A0A2P2JEV8"/>
<organism evidence="3">
    <name type="scientific">Rhizophora mucronata</name>
    <name type="common">Asiatic mangrove</name>
    <dbReference type="NCBI Taxonomy" id="61149"/>
    <lineage>
        <taxon>Eukaryota</taxon>
        <taxon>Viridiplantae</taxon>
        <taxon>Streptophyta</taxon>
        <taxon>Embryophyta</taxon>
        <taxon>Tracheophyta</taxon>
        <taxon>Spermatophyta</taxon>
        <taxon>Magnoliopsida</taxon>
        <taxon>eudicotyledons</taxon>
        <taxon>Gunneridae</taxon>
        <taxon>Pentapetalae</taxon>
        <taxon>rosids</taxon>
        <taxon>fabids</taxon>
        <taxon>Malpighiales</taxon>
        <taxon>Rhizophoraceae</taxon>
        <taxon>Rhizophora</taxon>
    </lineage>
</organism>